<dbReference type="PROSITE" id="PS01186">
    <property type="entry name" value="EGF_2"/>
    <property type="match status" value="2"/>
</dbReference>
<comment type="caution">
    <text evidence="20">The sequence shown here is derived from an EMBL/GenBank/DDBJ whole genome shotgun (WGS) entry which is preliminary data.</text>
</comment>
<keyword evidence="8 15" id="KW-1133">Transmembrane helix</keyword>
<feature type="domain" description="Cadherin" evidence="19">
    <location>
        <begin position="2827"/>
        <end position="2934"/>
    </location>
</feature>
<feature type="domain" description="Cadherin" evidence="19">
    <location>
        <begin position="728"/>
        <end position="832"/>
    </location>
</feature>
<keyword evidence="11" id="KW-0325">Glycoprotein</keyword>
<feature type="domain" description="Cadherin" evidence="19">
    <location>
        <begin position="1043"/>
        <end position="1151"/>
    </location>
</feature>
<dbReference type="FunFam" id="2.60.40.60:FF:000080">
    <property type="entry name" value="FAT atypical cadherin 1"/>
    <property type="match status" value="1"/>
</dbReference>
<dbReference type="InterPro" id="IPR000742">
    <property type="entry name" value="EGF"/>
</dbReference>
<feature type="domain" description="Cadherin" evidence="19">
    <location>
        <begin position="1373"/>
        <end position="1461"/>
    </location>
</feature>
<dbReference type="PROSITE" id="PS50026">
    <property type="entry name" value="EGF_3"/>
    <property type="match status" value="4"/>
</dbReference>
<feature type="domain" description="EGF-like" evidence="18">
    <location>
        <begin position="4072"/>
        <end position="4108"/>
    </location>
</feature>
<feature type="domain" description="Cadherin" evidence="19">
    <location>
        <begin position="2935"/>
        <end position="3036"/>
    </location>
</feature>
<dbReference type="GO" id="GO:0005509">
    <property type="term" value="F:calcium ion binding"/>
    <property type="evidence" value="ECO:0007669"/>
    <property type="project" value="UniProtKB-UniRule"/>
</dbReference>
<dbReference type="CDD" id="cd00054">
    <property type="entry name" value="EGF_CA"/>
    <property type="match status" value="3"/>
</dbReference>
<feature type="domain" description="EGF-like" evidence="18">
    <location>
        <begin position="4034"/>
        <end position="4070"/>
    </location>
</feature>
<dbReference type="FunFam" id="2.10.25.10:FF:000472">
    <property type="entry name" value="Uncharacterized protein, isoform A"/>
    <property type="match status" value="1"/>
</dbReference>
<dbReference type="FunFam" id="2.60.40.60:FF:000026">
    <property type="entry name" value="FAT atypical cadherin 1"/>
    <property type="match status" value="2"/>
</dbReference>
<proteinExistence type="predicted"/>
<feature type="domain" description="Cadherin" evidence="19">
    <location>
        <begin position="2613"/>
        <end position="2719"/>
    </location>
</feature>
<feature type="domain" description="Cadherin" evidence="19">
    <location>
        <begin position="3557"/>
        <end position="3666"/>
    </location>
</feature>
<keyword evidence="9 15" id="KW-0472">Membrane</keyword>
<dbReference type="InterPro" id="IPR013320">
    <property type="entry name" value="ConA-like_dom_sf"/>
</dbReference>
<dbReference type="PROSITE" id="PS50025">
    <property type="entry name" value="LAM_G_DOMAIN"/>
    <property type="match status" value="1"/>
</dbReference>
<keyword evidence="4 16" id="KW-0732">Signal</keyword>
<accession>A0A9Q1BLI4</accession>
<keyword evidence="5" id="KW-0677">Repeat</keyword>
<dbReference type="CDD" id="cd11304">
    <property type="entry name" value="Cadherin_repeat"/>
    <property type="match status" value="32"/>
</dbReference>
<reference evidence="20" key="1">
    <citation type="submission" date="2021-10" db="EMBL/GenBank/DDBJ databases">
        <title>Tropical sea cucumber genome reveals ecological adaptation and Cuvierian tubules defense mechanism.</title>
        <authorList>
            <person name="Chen T."/>
        </authorList>
    </citation>
    <scope>NUCLEOTIDE SEQUENCE</scope>
    <source>
        <strain evidence="20">Nanhai2018</strain>
        <tissue evidence="20">Muscle</tissue>
    </source>
</reference>
<dbReference type="FunFam" id="2.60.40.60:FF:000033">
    <property type="entry name" value="FAT atypical cadherin 1"/>
    <property type="match status" value="2"/>
</dbReference>
<evidence type="ECO:0000256" key="16">
    <source>
        <dbReference type="SAM" id="SignalP"/>
    </source>
</evidence>
<keyword evidence="10 13" id="KW-1015">Disulfide bond</keyword>
<feature type="domain" description="Cadherin" evidence="19">
    <location>
        <begin position="3037"/>
        <end position="3138"/>
    </location>
</feature>
<dbReference type="PROSITE" id="PS00232">
    <property type="entry name" value="CADHERIN_1"/>
    <property type="match status" value="10"/>
</dbReference>
<evidence type="ECO:0000313" key="21">
    <source>
        <dbReference type="Proteomes" id="UP001152320"/>
    </source>
</evidence>
<evidence type="ECO:0000256" key="3">
    <source>
        <dbReference type="ARBA" id="ARBA00022692"/>
    </source>
</evidence>
<feature type="compositionally biased region" description="Acidic residues" evidence="14">
    <location>
        <begin position="4565"/>
        <end position="4577"/>
    </location>
</feature>
<feature type="transmembrane region" description="Helical" evidence="15">
    <location>
        <begin position="4201"/>
        <end position="4222"/>
    </location>
</feature>
<feature type="domain" description="Cadherin" evidence="19">
    <location>
        <begin position="1681"/>
        <end position="1778"/>
    </location>
</feature>
<dbReference type="FunFam" id="2.60.40.60:FF:000061">
    <property type="entry name" value="FAT atypical cadherin 3"/>
    <property type="match status" value="1"/>
</dbReference>
<protein>
    <submittedName>
        <fullName evidence="20">Protocadherin Fat 1</fullName>
    </submittedName>
</protein>
<gene>
    <name evidence="20" type="ORF">HOLleu_31075</name>
</gene>
<dbReference type="PANTHER" id="PTHR24026:SF126">
    <property type="entry name" value="PROTOCADHERIN FAT 4"/>
    <property type="match status" value="1"/>
</dbReference>
<dbReference type="GO" id="GO:0007156">
    <property type="term" value="P:homophilic cell adhesion via plasma membrane adhesion molecules"/>
    <property type="evidence" value="ECO:0007669"/>
    <property type="project" value="InterPro"/>
</dbReference>
<dbReference type="SMART" id="SM00179">
    <property type="entry name" value="EGF_CA"/>
    <property type="match status" value="1"/>
</dbReference>
<evidence type="ECO:0000259" key="18">
    <source>
        <dbReference type="PROSITE" id="PS50026"/>
    </source>
</evidence>
<comment type="subcellular location">
    <subcellularLocation>
        <location evidence="1">Membrane</location>
        <topology evidence="1">Single-pass type I membrane protein</topology>
    </subcellularLocation>
</comment>
<dbReference type="InterPro" id="IPR018097">
    <property type="entry name" value="EGF_Ca-bd_CS"/>
</dbReference>
<feature type="compositionally biased region" description="Basic and acidic residues" evidence="14">
    <location>
        <begin position="4470"/>
        <end position="4486"/>
    </location>
</feature>
<feature type="domain" description="Cadherin" evidence="19">
    <location>
        <begin position="3453"/>
        <end position="3560"/>
    </location>
</feature>
<feature type="compositionally biased region" description="Basic and acidic residues" evidence="14">
    <location>
        <begin position="4542"/>
        <end position="4551"/>
    </location>
</feature>
<feature type="domain" description="Cadherin" evidence="19">
    <location>
        <begin position="3348"/>
        <end position="3452"/>
    </location>
</feature>
<dbReference type="FunFam" id="2.60.40.60:FF:000024">
    <property type="entry name" value="FAT atypical cadherin 3"/>
    <property type="match status" value="1"/>
</dbReference>
<feature type="domain" description="Cadherin" evidence="19">
    <location>
        <begin position="2299"/>
        <end position="2405"/>
    </location>
</feature>
<evidence type="ECO:0000256" key="2">
    <source>
        <dbReference type="ARBA" id="ARBA00022536"/>
    </source>
</evidence>
<feature type="domain" description="Cadherin" evidence="19">
    <location>
        <begin position="1993"/>
        <end position="2094"/>
    </location>
</feature>
<sequence>MRRDASWRPGRPPCGLMCVTIVYLLVLKSVVVASSNFHFTNPLYNTTIEENAPPRTYVKSEQKMGIYLVDPSLSVQYSARDSDIFSVHSYQVGDFVFLRLRVRPCQSLDTCYQLNRERKSKYTVFVDAKGITENGVVVARTSVEVAIFILDINDALPVFHSLRHQVSIPEDLPVGASIAQIEAVDADIGSNGEIYYSLKRETEYFAIHPSSGEVTLTKPLSDVDTSTFRLEIVAKDRGQMLYGDSPFSESPTALLKITVTPVNKYAPEILVTKLPKITREDGVFAEVLVTDEDEGRNGQIQSLELQEDDVSIYFNVRRSGSSDRYQVTVADQSKLSSLPPSLNLTLIAKDGGTPTKMTYHVMEAILDRTLSYSKLFFSPVVNVSISELTPVHTPIVNLAPEDEIPETLRYSIVEPNVPFIVSSGVVVVSDELQRSLNPLFNISVEVFDQFNNYLASCQVIVVLEDENNHSPIFDQERYVTDFNENQSKGTLVITVSATDEDENENGYVSYSIANLNKFPFNIDYMTGVITSTEVLDFETQRSQYTLLVRASDWGEPYQRESQVEVVINLAPVNDNPPQFEKVNCSVTISKSLAAGQSIAMLPAVDFDSSIREIRFAEGNVNNLFQLNPVTGNLTLSRRIADSDPKFYQLKIVVSDGPDSSSSMTTNVTIVRNRPNQGTADVRCDATDVVQQFAAMAVQKEKSNAEEDEFPGNYQDLFNSNPNAPQFHVDFPESITIPENSPVGSTVFKIQASDPDQGYNGMVLFMITDGNEGFPFKLVPNTGDLTIMRPLDRERLDTYHLTITLTDLGKVPRTTLAQLTVIVEDSNDNPPIFGNENYYVEIAEDIEPGETFLHVSATDDDTGDNGEVRYFLEGHPEAFQVGISSGDLRVASGLDREENPVTELVVVAQDMSTEASLSTKATVTIQVLDINDHAPRCILPLQKFKVREDLPLRAALFQVQAVDPDAGQNSTIHFRFISGDDGKFEIDPDYGIVRLVAPLDFEQMPVYNITVELQDGGVPPLTSTCDLVVEVIDVNENVHAPVFPDFVITASVEENAEVGTEVIAVTATDMDAGRDGEVSYFIRGGSGLGSFTIDTNGIIRTKVVLDRESKAHYWLTIYAQDHAAVPLHSIVEVYIEISDVNDNAPFPILPVFKGFIPENSPAGSEVIRIEVTDVDRPESQNITFSIPSKKIRRMFDIDPYTGMISTANPRLDRESTPLYSFDVDVSDNGDPAFVSVANVIIKVEDENDNVPVFHQKNYGRVSVRPMELSEDEQKTIHRVFAFDSDEGENATVSYLMPAGAERQTRFSVDAQTGEIKCTKTLFEGETFTLMVDAVDNGQVQQRSRLTLLLTVIEPAQPSNLPPVFDPFFSDPLYENVAPGKFVTTVFAFDDDSDPNDVTYSITGGNDGNVFTNEQSAIFVAKPLDAETKSSYDLEITASDGYNTATDILHINVLDANEFAAVFDQEQYEVSVAENAPIGKKIISVQARDADLTSHLYYTIASCANPESKSRFKIISDTGDILIKRPLDHESIHQHILNIEVKDTGYITFHSFTRVVVTVLDANDHMPYFGVNHYEGQVFETAEAGTVVVQVQAYDNDKNENAELTYSILSVVTPGRIRGHAEDTFSIDPVLGNIMTTRELNIEDQAEYSLQVQVVDHGTPPLSNVATVNITVVLSNSAPPRFVQKEYITEIEENLPPGQFVLHPEVISKSSVFFEISDGNEHGFFEIDGSSGVVLTKVPLDHEMITVYNLTIKAVNMVGGSAIASLIIHILDVNDNAPRFVQDVYEGSITESSPSNTVVSDTDNHHLVVGAVDQDFDQNARLVYSIMEEDAGDYFVIDENTGAIRSLMSLDHETDPIFEFHVEVQDSGIKPLRAHHPALVRITVLDINDSPPVFAEENYQALLLLPTFTDVLVLQVTATDPDSVSLSNLFYSIRSGNSGNSFKIRQETGEILVADPSDINGRYNLQVEVSDGLHSSQTQIRINTRFNAPSDLHFPSNQTDAVVIENNTEVSYIAQVTVIGTGLNEPVVYEVLNPSDFFSINSRSGTLRTTGIPLDREAQDKYMLVVEARDGRSPPRVARTVVFVKVLDVNDNSPLFVHHEYNAIVQVDAKVGEVVRTVKALDEDDGPNGEVEYTLIRGGEGYFGIDSETGDIRVSQVMGLEVENRNFTLLVEASDRGSERRSSLVEVPIIVRNKAMPLFREQYYSGTIPEDIQLYSSVVQIEAFSPSGRKLIYSVSGGNTYKHFDITPVTGVITVTGSLDYEAQNQYSLTVEASDTLTGVSSSVIVDIAITDVNDMAPRFPMQVYHKVLSEGFPVGSTVLQLSASDQDSEAFSRIRYSMETDSEEVASLFRVDASSGILFTLKQLDHEVSTSYNLTVVATDNGVPALRGLTLVSLTVTDMNDNPPSFLKEVYECTVSEGAKRGSFVGSVSAVDPDDTDEGMLIYSIVSGNDAMIFSISSTTGVISLSSSREPDISGTYNLTVAATDQVFTSSALVIVSVTPINKHAPTFMFPNYNIFFAENETNGSSVYQVEAHDEDGGKFGEIQYSILSDLARSLFDIMPDTGEITSKVVIDQDVLGSKTFRIPILATDGGGRTGFTSVNLNLRDKNNYAPQFELSNYQVFIRADVEEGTKVLTVHAIDKDFGSNALISYSFSDGTRAEILEFVGINEQTGELFILKPLTIGDFHAQFFLQATDHGLPEMSSVVPVEVTILSPEQEIPEFDPATNLQSLTLSEDTEVGTVLTTFNIQGNISFVYTLVPGNTVHTNSPVKFSINRDGELSLTSALDHETSSWFKLTVKATPTWDGPEVASFYEVAVTVTDINDNAPVFQEQQYRVKMEENCMVGSKVIQVQAFDADSDEDIRYKIVDEDGGDVTDTFQIHPQTGVITTVGELDRETIISYTINVQAIDGREEDTHHSARTTVEVTISDINDSPPHFMEPVYNALVRENAEIGSLVISVEAHDSDVDENAEISYYIIKGDLCGHFEIDRETGDITVAKHLDREKKDRFILNVTASDGVFTHNTKVIIQVEDVNTHSPTFLQVSYEGDIMENQEEGLDILQVEAVDADIGENGQIEYSLRGEGSELFAVDPVSGMLQSFRPLDFESQRFYQFEVVATDGGALYDTAVVSISVMDENDNPPVFTQKVYNESVSENTTASSLLTRVQAVDLDSGAYRQFSFSLVNSEEDSFTIDSQSGIITLNRVLDREIRSEYNLTLKVSDVSQPNFFSLANLLIDVLDENDNEPMFEHDLYNATIAEDLRVGAGVVTVRALSVDEGLNALVTYQIDSGNEHGKFEIDSNSGEIRVLQELDYETEHAYYLTVKASDAGVRPLSDTTMVNIYITDVNDNAPVFSQDIYTSEVNEAARVGDSVVQVMASDTDSGTLGDITYTIVRGDLFNLFTIGPKNGLISLAAELDREQSSSYSLVVRASDGGDPPRFEEVTVQVSVADINDNPPRFPSYNYTIIKKEDTSISSVLVQFNLTDADTLGNGPPFTFSIIAGDRSAFHITPDGNLINNIPFNRDVKEMHTLTIQATDSGKPPLSSEVVVNIIVVETQNAPVVSSPLVIDIKSCSDDFPGGYIGQVIASDADPYDVLEYSLVSDNSRAFQVDPENGQIIADPDLDAGTYPLNVSVFDGKFMTYAKVSVVVTEVTEGMLQNAAVVRFTDLSPEKFVTFFQETFKHTIANIVREPDSTNVKIISIHTAEASQADTDVLFAVESSDNSNRGFLKSKTLVKRINSSVTSLEDRMHVTVETVIGEPCLTAGCDMGHRCEGTFVLDYSEVVTISTDLVSFVSAKYDRSHLCICIDEVSCGFVPTTSMPPTTPPPNPCDSSPCKSNEACIPSPGGYRCSCIEEDSSCESEPDQSPLHFTGNSYVVIDEPELSTTSTQLSVAIHTTAKNGVIMYGDGSYDFSILEIEEGFVYFHFECGSGEAHIRLTQQTVNDGLWHQVAIKRHGNSATVTLDGQYSSSDTAPGFNRELNLDTLVFGAQLGEGGRRQRRSPQVIDGFTGCMGDVNLNGKPLNMKGDGTSGPELQECPAVFRQACLVNPCNNGGSCSDYGYRYQCVCPPGFTGHHCEHHLGHCTSKPCANGGTCHTFGKEFWCSCPSPFYGKLCQAESCADRPCQNKGICHESLEDGLSCNCSGTGFEGIYCQQPATSCAAKPCRPGEECGMDGDRIVCCGPDSTDSFCNSVYFSVPNVSNGISMIEIGIIGGIILVVFLIVLLFLLVMRRRRKRRRDLATRRRDGNTYQGVYGSENDYQHSKLEYPMHVPPFSRAPPEIPEYPTGYTRSTHTSMNDLGSDISDQYRGQQISHAPSLPPLPSHSASDNESITKPSWDFDTPSNQGSCIEVRASNKNLPLAPTKLQHSQPSIIPMARTHMIPQDDPPAYTAGRQRPPGGDNISMSSVNTANTETDVDTLKVNNSMPEMCSSDQLTLTNNDSNNSKLHDELISSSESVSKALENISDTEVSDDDNNSMSDERRNMQEESERRDAKASSADVGDVNENFAEKEPLLDKVVTPGTPKSVRFNMVPEVNQFQTESENAAQECNEGAKNDREGMGEGGFDGEISDVSLTEDEDVLAEDGDLSASSSDDGEDDEGDEKDEVEPFLTKEDEDPLPSSEVPHTVSESQGSAEERDALGL</sequence>
<dbReference type="FunFam" id="2.60.40.60:FF:000037">
    <property type="entry name" value="FAT atypical cadherin 1"/>
    <property type="match status" value="1"/>
</dbReference>
<dbReference type="CDD" id="cd00053">
    <property type="entry name" value="EGF"/>
    <property type="match status" value="1"/>
</dbReference>
<dbReference type="SMART" id="SM00181">
    <property type="entry name" value="EGF"/>
    <property type="match status" value="4"/>
</dbReference>
<dbReference type="FunFam" id="2.60.40.60:FF:000053">
    <property type="entry name" value="FAT atypical cadherin 3"/>
    <property type="match status" value="1"/>
</dbReference>
<evidence type="ECO:0000256" key="15">
    <source>
        <dbReference type="SAM" id="Phobius"/>
    </source>
</evidence>
<feature type="compositionally biased region" description="Acidic residues" evidence="14">
    <location>
        <begin position="4584"/>
        <end position="4608"/>
    </location>
</feature>
<dbReference type="GO" id="GO:0009653">
    <property type="term" value="P:anatomical structure morphogenesis"/>
    <property type="evidence" value="ECO:0007669"/>
    <property type="project" value="UniProtKB-ARBA"/>
</dbReference>
<feature type="domain" description="Cadherin" evidence="19">
    <location>
        <begin position="1779"/>
        <end position="1892"/>
    </location>
</feature>
<evidence type="ECO:0000313" key="20">
    <source>
        <dbReference type="EMBL" id="KAJ8028746.1"/>
    </source>
</evidence>
<feature type="region of interest" description="Disordered" evidence="14">
    <location>
        <begin position="4371"/>
        <end position="4438"/>
    </location>
</feature>
<feature type="region of interest" description="Disordered" evidence="14">
    <location>
        <begin position="4531"/>
        <end position="4633"/>
    </location>
</feature>
<evidence type="ECO:0000256" key="12">
    <source>
        <dbReference type="PROSITE-ProRule" id="PRU00043"/>
    </source>
</evidence>
<dbReference type="Gene3D" id="2.60.40.60">
    <property type="entry name" value="Cadherins"/>
    <property type="match status" value="33"/>
</dbReference>
<evidence type="ECO:0000259" key="19">
    <source>
        <dbReference type="PROSITE" id="PS50268"/>
    </source>
</evidence>
<dbReference type="InterPro" id="IPR001791">
    <property type="entry name" value="Laminin_G"/>
</dbReference>
<feature type="domain" description="Cadherin" evidence="19">
    <location>
        <begin position="3243"/>
        <end position="3347"/>
    </location>
</feature>
<dbReference type="FunFam" id="2.60.40.60:FF:000015">
    <property type="entry name" value="FAT atypical cadherin 1"/>
    <property type="match status" value="2"/>
</dbReference>
<dbReference type="PROSITE" id="PS50268">
    <property type="entry name" value="CADHERIN_2"/>
    <property type="match status" value="33"/>
</dbReference>
<dbReference type="GO" id="GO:0005886">
    <property type="term" value="C:plasma membrane"/>
    <property type="evidence" value="ECO:0007669"/>
    <property type="project" value="UniProtKB-SubCell"/>
</dbReference>
<dbReference type="Proteomes" id="UP001152320">
    <property type="component" value="Chromosome 15"/>
</dbReference>
<feature type="domain" description="Cadherin" evidence="19">
    <location>
        <begin position="2095"/>
        <end position="2197"/>
    </location>
</feature>
<feature type="domain" description="Cadherin" evidence="19">
    <location>
        <begin position="833"/>
        <end position="936"/>
    </location>
</feature>
<dbReference type="InterPro" id="IPR015919">
    <property type="entry name" value="Cadherin-like_sf"/>
</dbReference>
<dbReference type="FunFam" id="2.60.40.60:FF:000021">
    <property type="entry name" value="FAT atypical cadherin 1"/>
    <property type="match status" value="2"/>
</dbReference>
<evidence type="ECO:0000256" key="9">
    <source>
        <dbReference type="ARBA" id="ARBA00023136"/>
    </source>
</evidence>
<feature type="domain" description="Cadherin" evidence="19">
    <location>
        <begin position="40"/>
        <end position="159"/>
    </location>
</feature>
<evidence type="ECO:0000256" key="1">
    <source>
        <dbReference type="ARBA" id="ARBA00004479"/>
    </source>
</evidence>
<name>A0A9Q1BLI4_HOLLE</name>
<feature type="region of interest" description="Disordered" evidence="14">
    <location>
        <begin position="4454"/>
        <end position="4499"/>
    </location>
</feature>
<dbReference type="InterPro" id="IPR000152">
    <property type="entry name" value="EGF-type_Asp/Asn_hydroxyl_site"/>
</dbReference>
<feature type="domain" description="Laminin G" evidence="17">
    <location>
        <begin position="3858"/>
        <end position="4038"/>
    </location>
</feature>
<feature type="domain" description="Cadherin" evidence="19">
    <location>
        <begin position="1568"/>
        <end position="1680"/>
    </location>
</feature>
<feature type="domain" description="Cadherin" evidence="19">
    <location>
        <begin position="160"/>
        <end position="269"/>
    </location>
</feature>
<evidence type="ECO:0000256" key="4">
    <source>
        <dbReference type="ARBA" id="ARBA00022729"/>
    </source>
</evidence>
<evidence type="ECO:0000256" key="8">
    <source>
        <dbReference type="ARBA" id="ARBA00022989"/>
    </source>
</evidence>
<feature type="domain" description="Cadherin" evidence="19">
    <location>
        <begin position="2198"/>
        <end position="2298"/>
    </location>
</feature>
<feature type="domain" description="Cadherin" evidence="19">
    <location>
        <begin position="937"/>
        <end position="1042"/>
    </location>
</feature>
<dbReference type="FunFam" id="2.60.40.60:FF:000020">
    <property type="entry name" value="Dachsous cadherin-related 1b"/>
    <property type="match status" value="4"/>
</dbReference>
<dbReference type="SUPFAM" id="SSF49899">
    <property type="entry name" value="Concanavalin A-like lectins/glucanases"/>
    <property type="match status" value="1"/>
</dbReference>
<feature type="domain" description="Cadherin" evidence="19">
    <location>
        <begin position="2508"/>
        <end position="2612"/>
    </location>
</feature>
<dbReference type="FunFam" id="2.60.40.60:FF:000084">
    <property type="entry name" value="FAT atypical cadherin 3"/>
    <property type="match status" value="1"/>
</dbReference>
<dbReference type="FunFam" id="2.60.40.60:FF:000059">
    <property type="entry name" value="FAT atypical cadherin 3"/>
    <property type="match status" value="1"/>
</dbReference>
<dbReference type="InterPro" id="IPR020894">
    <property type="entry name" value="Cadherin_CS"/>
</dbReference>
<evidence type="ECO:0000256" key="13">
    <source>
        <dbReference type="PROSITE-ProRule" id="PRU00076"/>
    </source>
</evidence>
<feature type="domain" description="Cadherin" evidence="19">
    <location>
        <begin position="377"/>
        <end position="473"/>
    </location>
</feature>
<dbReference type="PROSITE" id="PS01187">
    <property type="entry name" value="EGF_CA"/>
    <property type="match status" value="1"/>
</dbReference>
<dbReference type="SUPFAM" id="SSF57196">
    <property type="entry name" value="EGF/Laminin"/>
    <property type="match status" value="3"/>
</dbReference>
<comment type="caution">
    <text evidence="13">Lacks conserved residue(s) required for the propagation of feature annotation.</text>
</comment>
<dbReference type="EMBL" id="JAIZAY010000015">
    <property type="protein sequence ID" value="KAJ8028746.1"/>
    <property type="molecule type" value="Genomic_DNA"/>
</dbReference>
<feature type="chain" id="PRO_5040395079" evidence="16">
    <location>
        <begin position="34"/>
        <end position="4633"/>
    </location>
</feature>
<feature type="disulfide bond" evidence="13">
    <location>
        <begin position="4098"/>
        <end position="4107"/>
    </location>
</feature>
<dbReference type="FunFam" id="2.60.40.60:FF:000051">
    <property type="entry name" value="FAT atypical cadherin 1"/>
    <property type="match status" value="1"/>
</dbReference>
<feature type="domain" description="Cadherin" evidence="19">
    <location>
        <begin position="1462"/>
        <end position="1567"/>
    </location>
</feature>
<organism evidence="20 21">
    <name type="scientific">Holothuria leucospilota</name>
    <name type="common">Black long sea cucumber</name>
    <name type="synonym">Mertensiothuria leucospilota</name>
    <dbReference type="NCBI Taxonomy" id="206669"/>
    <lineage>
        <taxon>Eukaryota</taxon>
        <taxon>Metazoa</taxon>
        <taxon>Echinodermata</taxon>
        <taxon>Eleutherozoa</taxon>
        <taxon>Echinozoa</taxon>
        <taxon>Holothuroidea</taxon>
        <taxon>Aspidochirotacea</taxon>
        <taxon>Aspidochirotida</taxon>
        <taxon>Holothuriidae</taxon>
        <taxon>Holothuria</taxon>
    </lineage>
</organism>
<feature type="region of interest" description="Disordered" evidence="14">
    <location>
        <begin position="4304"/>
        <end position="4337"/>
    </location>
</feature>
<keyword evidence="7" id="KW-0130">Cell adhesion</keyword>
<evidence type="ECO:0000256" key="5">
    <source>
        <dbReference type="ARBA" id="ARBA00022737"/>
    </source>
</evidence>
<dbReference type="FunFam" id="2.60.40.60:FF:000039">
    <property type="entry name" value="FAT atypical cadherin 3"/>
    <property type="match status" value="1"/>
</dbReference>
<feature type="signal peptide" evidence="16">
    <location>
        <begin position="1"/>
        <end position="33"/>
    </location>
</feature>
<dbReference type="InterPro" id="IPR002126">
    <property type="entry name" value="Cadherin-like_dom"/>
</dbReference>
<keyword evidence="3 15" id="KW-0812">Transmembrane</keyword>
<feature type="domain" description="Cadherin" evidence="19">
    <location>
        <begin position="2722"/>
        <end position="2826"/>
    </location>
</feature>
<evidence type="ECO:0000256" key="10">
    <source>
        <dbReference type="ARBA" id="ARBA00023157"/>
    </source>
</evidence>
<evidence type="ECO:0000256" key="14">
    <source>
        <dbReference type="SAM" id="MobiDB-lite"/>
    </source>
</evidence>
<feature type="domain" description="Cadherin" evidence="19">
    <location>
        <begin position="2406"/>
        <end position="2507"/>
    </location>
</feature>
<evidence type="ECO:0000256" key="7">
    <source>
        <dbReference type="ARBA" id="ARBA00022889"/>
    </source>
</evidence>
<evidence type="ECO:0000256" key="6">
    <source>
        <dbReference type="ARBA" id="ARBA00022837"/>
    </source>
</evidence>
<feature type="compositionally biased region" description="Polar residues" evidence="14">
    <location>
        <begin position="4394"/>
        <end position="4405"/>
    </location>
</feature>
<dbReference type="SMART" id="SM00282">
    <property type="entry name" value="LamG"/>
    <property type="match status" value="1"/>
</dbReference>
<evidence type="ECO:0000259" key="17">
    <source>
        <dbReference type="PROSITE" id="PS50025"/>
    </source>
</evidence>
<dbReference type="FunFam" id="2.60.40.60:FF:000058">
    <property type="entry name" value="FAT atypical cadherin 3"/>
    <property type="match status" value="1"/>
</dbReference>
<dbReference type="Pfam" id="PF00028">
    <property type="entry name" value="Cadherin"/>
    <property type="match status" value="28"/>
</dbReference>
<feature type="domain" description="Cadherin" evidence="19">
    <location>
        <begin position="1155"/>
        <end position="1252"/>
    </location>
</feature>
<dbReference type="CDD" id="cd00110">
    <property type="entry name" value="LamG"/>
    <property type="match status" value="1"/>
</dbReference>
<feature type="domain" description="Cadherin" evidence="19">
    <location>
        <begin position="3139"/>
        <end position="3242"/>
    </location>
</feature>
<dbReference type="FunFam" id="2.60.40.60:FF:000041">
    <property type="entry name" value="FAT atypical cadherin 1"/>
    <property type="match status" value="1"/>
</dbReference>
<dbReference type="PRINTS" id="PR00205">
    <property type="entry name" value="CADHERIN"/>
</dbReference>
<dbReference type="PROSITE" id="PS00022">
    <property type="entry name" value="EGF_1"/>
    <property type="match status" value="2"/>
</dbReference>
<dbReference type="Gene3D" id="2.60.120.200">
    <property type="match status" value="1"/>
</dbReference>
<feature type="compositionally biased region" description="Polar residues" evidence="14">
    <location>
        <begin position="4412"/>
        <end position="4436"/>
    </location>
</feature>
<dbReference type="Pfam" id="PF02210">
    <property type="entry name" value="Laminin_G_2"/>
    <property type="match status" value="1"/>
</dbReference>
<dbReference type="InterPro" id="IPR001881">
    <property type="entry name" value="EGF-like_Ca-bd_dom"/>
</dbReference>
<dbReference type="FunFam" id="2.60.40.60:FF:000013">
    <property type="entry name" value="Cadherin EGF LAG seven-pass G-type receptor"/>
    <property type="match status" value="2"/>
</dbReference>
<keyword evidence="6 12" id="KW-0106">Calcium</keyword>
<feature type="domain" description="Cadherin" evidence="19">
    <location>
        <begin position="474"/>
        <end position="579"/>
    </location>
</feature>
<feature type="domain" description="Cadherin" evidence="19">
    <location>
        <begin position="1911"/>
        <end position="1995"/>
    </location>
</feature>
<feature type="disulfide bond" evidence="13">
    <location>
        <begin position="4060"/>
        <end position="4069"/>
    </location>
</feature>
<keyword evidence="21" id="KW-1185">Reference proteome</keyword>
<feature type="domain" description="EGF-like" evidence="18">
    <location>
        <begin position="4109"/>
        <end position="4146"/>
    </location>
</feature>
<keyword evidence="2 13" id="KW-0245">EGF-like domain</keyword>
<dbReference type="SUPFAM" id="SSF49313">
    <property type="entry name" value="Cadherin-like"/>
    <property type="match status" value="33"/>
</dbReference>
<dbReference type="Gene3D" id="2.10.25.10">
    <property type="entry name" value="Laminin"/>
    <property type="match status" value="3"/>
</dbReference>
<dbReference type="SMART" id="SM00112">
    <property type="entry name" value="CA"/>
    <property type="match status" value="33"/>
</dbReference>
<dbReference type="FunFam" id="2.60.40.60:FF:000032">
    <property type="entry name" value="FAT atypical cadherin 1"/>
    <property type="match status" value="1"/>
</dbReference>
<dbReference type="PANTHER" id="PTHR24026">
    <property type="entry name" value="FAT ATYPICAL CADHERIN-RELATED"/>
    <property type="match status" value="1"/>
</dbReference>
<evidence type="ECO:0000256" key="11">
    <source>
        <dbReference type="ARBA" id="ARBA00023180"/>
    </source>
</evidence>
<feature type="domain" description="Cadherin" evidence="19">
    <location>
        <begin position="1259"/>
        <end position="1363"/>
    </location>
</feature>
<dbReference type="Pfam" id="PF00008">
    <property type="entry name" value="EGF"/>
    <property type="match status" value="1"/>
</dbReference>
<dbReference type="OrthoDB" id="6252479at2759"/>
<feature type="domain" description="Cadherin" evidence="19">
    <location>
        <begin position="580"/>
        <end position="682"/>
    </location>
</feature>
<dbReference type="PROSITE" id="PS00010">
    <property type="entry name" value="ASX_HYDROXYL"/>
    <property type="match status" value="1"/>
</dbReference>
<feature type="domain" description="EGF-like" evidence="18">
    <location>
        <begin position="3819"/>
        <end position="3853"/>
    </location>
</feature>